<dbReference type="Proteomes" id="UP000001024">
    <property type="component" value="Chromosome"/>
</dbReference>
<dbReference type="InterPro" id="IPR036390">
    <property type="entry name" value="WH_DNA-bd_sf"/>
</dbReference>
<name>Q9HL54_THEAC</name>
<protein>
    <recommendedName>
        <fullName evidence="4">ArnR1-like winged helix-turn-helix domain-containing protein</fullName>
    </recommendedName>
</protein>
<evidence type="ECO:0000313" key="3">
    <source>
        <dbReference type="Proteomes" id="UP000001024"/>
    </source>
</evidence>
<gene>
    <name evidence="2" type="ordered locus">Ta0377</name>
</gene>
<keyword evidence="3" id="KW-1185">Reference proteome</keyword>
<dbReference type="HOGENOM" id="CLU_1782575_0_0_2"/>
<dbReference type="OrthoDB" id="383538at2157"/>
<dbReference type="KEGG" id="tac:Ta0377"/>
<dbReference type="RefSeq" id="WP_010900806.1">
    <property type="nucleotide sequence ID" value="NC_002578.1"/>
</dbReference>
<evidence type="ECO:0000256" key="1">
    <source>
        <dbReference type="SAM" id="Phobius"/>
    </source>
</evidence>
<keyword evidence="1" id="KW-0812">Transmembrane</keyword>
<dbReference type="eggNOG" id="arCOG07740">
    <property type="taxonomic scope" value="Archaea"/>
</dbReference>
<dbReference type="SUPFAM" id="SSF46785">
    <property type="entry name" value="Winged helix' DNA-binding domain"/>
    <property type="match status" value="1"/>
</dbReference>
<dbReference type="InParanoid" id="Q9HL54"/>
<feature type="transmembrane region" description="Helical" evidence="1">
    <location>
        <begin position="125"/>
        <end position="144"/>
    </location>
</feature>
<keyword evidence="1" id="KW-1133">Transmembrane helix</keyword>
<accession>Q9HL54</accession>
<keyword evidence="1" id="KW-0472">Membrane</keyword>
<reference evidence="2 3" key="1">
    <citation type="journal article" date="2000" name="Nature">
        <title>The genome sequence of the thermoacidophilic scavenger Thermoplasma acidophilum.</title>
        <authorList>
            <person name="Ruepp A."/>
            <person name="Graml W."/>
            <person name="Santos-Martinez M.L."/>
            <person name="Koretke K.K."/>
            <person name="Volker C."/>
            <person name="Mewes H.W."/>
            <person name="Frishman D."/>
            <person name="Stocker S."/>
            <person name="Lupas A.N."/>
            <person name="Baumeister W."/>
        </authorList>
    </citation>
    <scope>NUCLEOTIDE SEQUENCE [LARGE SCALE GENOMIC DNA]</scope>
    <source>
        <strain evidence="3">ATCC 25905 / DSM 1728 / JCM 9062 / NBRC 15155 / AMRC-C165</strain>
    </source>
</reference>
<dbReference type="PaxDb" id="273075-Ta0377"/>
<sequence length="145" mass="16611">MISEGRDTSIEKDTPEGLASIDKAILSDGMISSRRFIDIVLFLDNNKKSVKTNINTILKKDRFSEFYRLIGTLKNVNHPVTKTELINRSCINFRTGLFLVARMEEVGIIERVAIGKRYYFRLTDLGLILSQALYIISPFIISMYK</sequence>
<proteinExistence type="predicted"/>
<evidence type="ECO:0008006" key="4">
    <source>
        <dbReference type="Google" id="ProtNLM"/>
    </source>
</evidence>
<dbReference type="EnsemblBacteria" id="CAC11521">
    <property type="protein sequence ID" value="CAC11521"/>
    <property type="gene ID" value="CAC11521"/>
</dbReference>
<dbReference type="EMBL" id="AL445064">
    <property type="protein sequence ID" value="CAC11521.1"/>
    <property type="molecule type" value="Genomic_DNA"/>
</dbReference>
<dbReference type="AlphaFoldDB" id="Q9HL54"/>
<organism evidence="2 3">
    <name type="scientific">Thermoplasma acidophilum (strain ATCC 25905 / DSM 1728 / JCM 9062 / NBRC 15155 / AMRC-C165)</name>
    <dbReference type="NCBI Taxonomy" id="273075"/>
    <lineage>
        <taxon>Archaea</taxon>
        <taxon>Methanobacteriati</taxon>
        <taxon>Thermoplasmatota</taxon>
        <taxon>Thermoplasmata</taxon>
        <taxon>Thermoplasmatales</taxon>
        <taxon>Thermoplasmataceae</taxon>
        <taxon>Thermoplasma</taxon>
    </lineage>
</organism>
<evidence type="ECO:0000313" key="2">
    <source>
        <dbReference type="EMBL" id="CAC11521.1"/>
    </source>
</evidence>